<dbReference type="GeneID" id="92013914"/>
<feature type="transmembrane region" description="Helical" evidence="5">
    <location>
        <begin position="298"/>
        <end position="323"/>
    </location>
</feature>
<comment type="subcellular location">
    <subcellularLocation>
        <location evidence="1">Membrane</location>
        <topology evidence="1">Multi-pass membrane protein</topology>
    </subcellularLocation>
</comment>
<reference evidence="6 7" key="1">
    <citation type="submission" date="2024-02" db="EMBL/GenBank/DDBJ databases">
        <title>De novo assembly and annotation of 12 fungi associated with fruit tree decline syndrome in Ontario, Canada.</title>
        <authorList>
            <person name="Sulman M."/>
            <person name="Ellouze W."/>
            <person name="Ilyukhin E."/>
        </authorList>
    </citation>
    <scope>NUCLEOTIDE SEQUENCE [LARGE SCALE GENOMIC DNA]</scope>
    <source>
        <strain evidence="6 7">FDS-637</strain>
    </source>
</reference>
<keyword evidence="2 5" id="KW-0812">Transmembrane</keyword>
<dbReference type="RefSeq" id="XP_066628225.1">
    <property type="nucleotide sequence ID" value="XM_066781223.1"/>
</dbReference>
<name>A0ABR3C149_9PEZI</name>
<keyword evidence="3 5" id="KW-1133">Transmembrane helix</keyword>
<proteinExistence type="predicted"/>
<keyword evidence="7" id="KW-1185">Reference proteome</keyword>
<keyword evidence="4 5" id="KW-0472">Membrane</keyword>
<dbReference type="EMBL" id="JAJVCZ030000011">
    <property type="protein sequence ID" value="KAL0254354.1"/>
    <property type="molecule type" value="Genomic_DNA"/>
</dbReference>
<gene>
    <name evidence="6" type="ORF">SLS55_009829</name>
</gene>
<feature type="transmembrane region" description="Helical" evidence="5">
    <location>
        <begin position="269"/>
        <end position="286"/>
    </location>
</feature>
<dbReference type="SUPFAM" id="SSF144083">
    <property type="entry name" value="Magnesium transport protein CorA, transmembrane region"/>
    <property type="match status" value="1"/>
</dbReference>
<dbReference type="Gene3D" id="1.20.58.340">
    <property type="entry name" value="Magnesium transport protein CorA, transmembrane region"/>
    <property type="match status" value="1"/>
</dbReference>
<protein>
    <submittedName>
        <fullName evidence="6">Uncharacterized protein</fullName>
    </submittedName>
</protein>
<evidence type="ECO:0000256" key="2">
    <source>
        <dbReference type="ARBA" id="ARBA00022692"/>
    </source>
</evidence>
<evidence type="ECO:0000313" key="7">
    <source>
        <dbReference type="Proteomes" id="UP001430584"/>
    </source>
</evidence>
<dbReference type="Pfam" id="PF01544">
    <property type="entry name" value="CorA"/>
    <property type="match status" value="1"/>
</dbReference>
<comment type="caution">
    <text evidence="6">The sequence shown here is derived from an EMBL/GenBank/DDBJ whole genome shotgun (WGS) entry which is preliminary data.</text>
</comment>
<dbReference type="InterPro" id="IPR002523">
    <property type="entry name" value="MgTranspt_CorA/ZnTranspt_ZntB"/>
</dbReference>
<evidence type="ECO:0000256" key="5">
    <source>
        <dbReference type="SAM" id="Phobius"/>
    </source>
</evidence>
<evidence type="ECO:0000313" key="6">
    <source>
        <dbReference type="EMBL" id="KAL0254354.1"/>
    </source>
</evidence>
<dbReference type="InterPro" id="IPR045863">
    <property type="entry name" value="CorA_TM1_TM2"/>
</dbReference>
<evidence type="ECO:0000256" key="4">
    <source>
        <dbReference type="ARBA" id="ARBA00023136"/>
    </source>
</evidence>
<evidence type="ECO:0000256" key="3">
    <source>
        <dbReference type="ARBA" id="ARBA00022989"/>
    </source>
</evidence>
<evidence type="ECO:0000256" key="1">
    <source>
        <dbReference type="ARBA" id="ARBA00004141"/>
    </source>
</evidence>
<sequence>MMPPDPWIEKSLKDKRKFVPGPCKFVELWQNADGDALSYAGSLSWVLRQLSHAASLSYCVKTNTVRGVVFAEASRLDALIDSCFRFQAYACHPMLVPLVILAQETDRLIYLREQDNQTTLDIERKIGLRRNWTTDETFLNQTESAMRQTLEHLTMITNHKADTEMLDKNFMDTIAASIGLVNQQMVNTASQDRMTRQSLDLEYLVEYLRQSNSSVAASFSALQKRVEVQISGMYTLLGQRDSKLNLAMARDSRRLASASKRDSSSMKTIAVLTTVFLPGTFIATVFGMDVVDYKPGQFWIYLAISIPLTVVVLALWAVWMMWVNSRNEREDERAQDHVTAYHDQEMNVLETHSALGQMKSALSRMKRPT</sequence>
<organism evidence="6 7">
    <name type="scientific">Diplodia seriata</name>
    <dbReference type="NCBI Taxonomy" id="420778"/>
    <lineage>
        <taxon>Eukaryota</taxon>
        <taxon>Fungi</taxon>
        <taxon>Dikarya</taxon>
        <taxon>Ascomycota</taxon>
        <taxon>Pezizomycotina</taxon>
        <taxon>Dothideomycetes</taxon>
        <taxon>Dothideomycetes incertae sedis</taxon>
        <taxon>Botryosphaeriales</taxon>
        <taxon>Botryosphaeriaceae</taxon>
        <taxon>Diplodia</taxon>
    </lineage>
</organism>
<dbReference type="Proteomes" id="UP001430584">
    <property type="component" value="Unassembled WGS sequence"/>
</dbReference>
<accession>A0ABR3C149</accession>